<organism evidence="1 2">
    <name type="scientific">Plakobranchus ocellatus</name>
    <dbReference type="NCBI Taxonomy" id="259542"/>
    <lineage>
        <taxon>Eukaryota</taxon>
        <taxon>Metazoa</taxon>
        <taxon>Spiralia</taxon>
        <taxon>Lophotrochozoa</taxon>
        <taxon>Mollusca</taxon>
        <taxon>Gastropoda</taxon>
        <taxon>Heterobranchia</taxon>
        <taxon>Euthyneura</taxon>
        <taxon>Panpulmonata</taxon>
        <taxon>Sacoglossa</taxon>
        <taxon>Placobranchoidea</taxon>
        <taxon>Plakobranchidae</taxon>
        <taxon>Plakobranchus</taxon>
    </lineage>
</organism>
<comment type="caution">
    <text evidence="1">The sequence shown here is derived from an EMBL/GenBank/DDBJ whole genome shotgun (WGS) entry which is preliminary data.</text>
</comment>
<proteinExistence type="predicted"/>
<keyword evidence="1" id="KW-0695">RNA-directed DNA polymerase</keyword>
<keyword evidence="2" id="KW-1185">Reference proteome</keyword>
<accession>A0AAV3XU41</accession>
<keyword evidence="1" id="KW-0548">Nucleotidyltransferase</keyword>
<dbReference type="Proteomes" id="UP000735302">
    <property type="component" value="Unassembled WGS sequence"/>
</dbReference>
<evidence type="ECO:0000313" key="2">
    <source>
        <dbReference type="Proteomes" id="UP000735302"/>
    </source>
</evidence>
<gene>
    <name evidence="1" type="ORF">PoB_000010600</name>
</gene>
<protein>
    <submittedName>
        <fullName evidence="1">Reverse transcriptase</fullName>
    </submittedName>
</protein>
<reference evidence="1 2" key="1">
    <citation type="journal article" date="2021" name="Elife">
        <title>Chloroplast acquisition without the gene transfer in kleptoplastic sea slugs, Plakobranchus ocellatus.</title>
        <authorList>
            <person name="Maeda T."/>
            <person name="Takahashi S."/>
            <person name="Yoshida T."/>
            <person name="Shimamura S."/>
            <person name="Takaki Y."/>
            <person name="Nagai Y."/>
            <person name="Toyoda A."/>
            <person name="Suzuki Y."/>
            <person name="Arimoto A."/>
            <person name="Ishii H."/>
            <person name="Satoh N."/>
            <person name="Nishiyama T."/>
            <person name="Hasebe M."/>
            <person name="Maruyama T."/>
            <person name="Minagawa J."/>
            <person name="Obokata J."/>
            <person name="Shigenobu S."/>
        </authorList>
    </citation>
    <scope>NUCLEOTIDE SEQUENCE [LARGE SCALE GENOMIC DNA]</scope>
</reference>
<dbReference type="GO" id="GO:0003964">
    <property type="term" value="F:RNA-directed DNA polymerase activity"/>
    <property type="evidence" value="ECO:0007669"/>
    <property type="project" value="UniProtKB-KW"/>
</dbReference>
<keyword evidence="1" id="KW-0808">Transferase</keyword>
<sequence length="126" mass="14225">MPYMPRQGDHRTCFQFLQSISKPGQVHVTRHNRVLQELAIATCGAKGMPVQTKARALVFTSEGGTKSWRGSAVSMDTQRKSLQDGCDDYEFSADLYKVNQDTKRGMTSYFIQVLLNKSSYRTHSTI</sequence>
<dbReference type="EMBL" id="BLXT01000011">
    <property type="protein sequence ID" value="GFN73600.1"/>
    <property type="molecule type" value="Genomic_DNA"/>
</dbReference>
<name>A0AAV3XU41_9GAST</name>
<dbReference type="AlphaFoldDB" id="A0AAV3XU41"/>
<evidence type="ECO:0000313" key="1">
    <source>
        <dbReference type="EMBL" id="GFN73600.1"/>
    </source>
</evidence>